<gene>
    <name evidence="2" type="ORF">C8N42_13312</name>
</gene>
<organism evidence="2 3">
    <name type="scientific">Celeribacter persicus</name>
    <dbReference type="NCBI Taxonomy" id="1651082"/>
    <lineage>
        <taxon>Bacteria</taxon>
        <taxon>Pseudomonadati</taxon>
        <taxon>Pseudomonadota</taxon>
        <taxon>Alphaproteobacteria</taxon>
        <taxon>Rhodobacterales</taxon>
        <taxon>Roseobacteraceae</taxon>
        <taxon>Celeribacter</taxon>
    </lineage>
</organism>
<dbReference type="OrthoDB" id="7855389at2"/>
<accession>A0A2T5H3V8</accession>
<protein>
    <submittedName>
        <fullName evidence="2">DNA-binding CsgD family transcriptional regulator</fullName>
    </submittedName>
</protein>
<reference evidence="2 3" key="1">
    <citation type="submission" date="2018-04" db="EMBL/GenBank/DDBJ databases">
        <title>Genomic Encyclopedia of Archaeal and Bacterial Type Strains, Phase II (KMG-II): from individual species to whole genera.</title>
        <authorList>
            <person name="Goeker M."/>
        </authorList>
    </citation>
    <scope>NUCLEOTIDE SEQUENCE [LARGE SCALE GENOMIC DNA]</scope>
    <source>
        <strain evidence="2 3">DSM 100434</strain>
    </source>
</reference>
<comment type="caution">
    <text evidence="2">The sequence shown here is derived from an EMBL/GenBank/DDBJ whole genome shotgun (WGS) entry which is preliminary data.</text>
</comment>
<sequence length="356" mass="38610">MSSETQLLTALMLAAMGQPAEPIFAEKGSAWDEFLTVLGDITHADTVQMHLIENGQAVRHWQVGGDWAGMNLSESGQMRTSRVYSQFDLPVSLGAEATSCPLRAIRWRIDSDAWGVILLRRCDEDFRAIDGQHLSNLLPYLAPAVQGWQRLDRARTRAVLDHRICAGLGAGWILFASSGQIAAMSSGLPEALEDLAGIRLSAEGWLLLAAPQAKALREALSALARDPTGAHILWLSTASPVQMVLSVEDCAGSSELVGRVRYDVSVGSLPLPWVMSAFGLSRSEARLAVALCEGLSLAEAADRLGWTRETTRSNSKRLFARMGVRGQADVIRTLFKSVVWWCPDADPEGSCDAPWG</sequence>
<evidence type="ECO:0000313" key="3">
    <source>
        <dbReference type="Proteomes" id="UP000244077"/>
    </source>
</evidence>
<evidence type="ECO:0000259" key="1">
    <source>
        <dbReference type="SMART" id="SM00421"/>
    </source>
</evidence>
<keyword evidence="2" id="KW-0238">DNA-binding</keyword>
<dbReference type="GO" id="GO:0006355">
    <property type="term" value="P:regulation of DNA-templated transcription"/>
    <property type="evidence" value="ECO:0007669"/>
    <property type="project" value="InterPro"/>
</dbReference>
<feature type="domain" description="HTH luxR-type" evidence="1">
    <location>
        <begin position="277"/>
        <end position="334"/>
    </location>
</feature>
<dbReference type="SUPFAM" id="SSF46894">
    <property type="entry name" value="C-terminal effector domain of the bipartite response regulators"/>
    <property type="match status" value="1"/>
</dbReference>
<keyword evidence="3" id="KW-1185">Reference proteome</keyword>
<dbReference type="InterPro" id="IPR036388">
    <property type="entry name" value="WH-like_DNA-bd_sf"/>
</dbReference>
<dbReference type="SMART" id="SM00421">
    <property type="entry name" value="HTH_LUXR"/>
    <property type="match status" value="1"/>
</dbReference>
<dbReference type="AlphaFoldDB" id="A0A2T5H3V8"/>
<dbReference type="InterPro" id="IPR016032">
    <property type="entry name" value="Sig_transdc_resp-reg_C-effctor"/>
</dbReference>
<dbReference type="Proteomes" id="UP000244077">
    <property type="component" value="Unassembled WGS sequence"/>
</dbReference>
<dbReference type="InterPro" id="IPR000792">
    <property type="entry name" value="Tscrpt_reg_LuxR_C"/>
</dbReference>
<proteinExistence type="predicted"/>
<name>A0A2T5H3V8_9RHOB</name>
<dbReference type="RefSeq" id="WP_107818137.1">
    <property type="nucleotide sequence ID" value="NZ_QAOH01000033.1"/>
</dbReference>
<dbReference type="EMBL" id="QAOH01000033">
    <property type="protein sequence ID" value="PTQ66237.1"/>
    <property type="molecule type" value="Genomic_DNA"/>
</dbReference>
<evidence type="ECO:0000313" key="2">
    <source>
        <dbReference type="EMBL" id="PTQ66237.1"/>
    </source>
</evidence>
<dbReference type="Gene3D" id="1.10.10.10">
    <property type="entry name" value="Winged helix-like DNA-binding domain superfamily/Winged helix DNA-binding domain"/>
    <property type="match status" value="1"/>
</dbReference>
<dbReference type="GO" id="GO:0003677">
    <property type="term" value="F:DNA binding"/>
    <property type="evidence" value="ECO:0007669"/>
    <property type="project" value="UniProtKB-KW"/>
</dbReference>